<dbReference type="Gene3D" id="1.10.260.40">
    <property type="entry name" value="lambda repressor-like DNA-binding domains"/>
    <property type="match status" value="1"/>
</dbReference>
<dbReference type="InterPro" id="IPR010982">
    <property type="entry name" value="Lambda_DNA-bd_dom_sf"/>
</dbReference>
<feature type="region of interest" description="Disordered" evidence="1">
    <location>
        <begin position="79"/>
        <end position="107"/>
    </location>
</feature>
<evidence type="ECO:0000256" key="1">
    <source>
        <dbReference type="SAM" id="MobiDB-lite"/>
    </source>
</evidence>
<comment type="caution">
    <text evidence="3">The sequence shown here is derived from an EMBL/GenBank/DDBJ whole genome shotgun (WGS) entry which is preliminary data.</text>
</comment>
<dbReference type="PROSITE" id="PS50943">
    <property type="entry name" value="HTH_CROC1"/>
    <property type="match status" value="1"/>
</dbReference>
<evidence type="ECO:0000313" key="3">
    <source>
        <dbReference type="EMBL" id="MFC4611247.1"/>
    </source>
</evidence>
<dbReference type="InterPro" id="IPR001387">
    <property type="entry name" value="Cro/C1-type_HTH"/>
</dbReference>
<feature type="domain" description="HTH cro/C1-type" evidence="2">
    <location>
        <begin position="24"/>
        <end position="78"/>
    </location>
</feature>
<evidence type="ECO:0000259" key="2">
    <source>
        <dbReference type="PROSITE" id="PS50943"/>
    </source>
</evidence>
<protein>
    <submittedName>
        <fullName evidence="3">Helix-turn-helix domain-containing protein</fullName>
    </submittedName>
</protein>
<proteinExistence type="predicted"/>
<accession>A0ABV9GAX9</accession>
<keyword evidence="4" id="KW-1185">Reference proteome</keyword>
<name>A0ABV9GAX9_9ACTN</name>
<dbReference type="EMBL" id="JBHSFE010000021">
    <property type="protein sequence ID" value="MFC4611247.1"/>
    <property type="molecule type" value="Genomic_DNA"/>
</dbReference>
<dbReference type="CDD" id="cd00093">
    <property type="entry name" value="HTH_XRE"/>
    <property type="match status" value="1"/>
</dbReference>
<dbReference type="SUPFAM" id="SSF47413">
    <property type="entry name" value="lambda repressor-like DNA-binding domains"/>
    <property type="match status" value="1"/>
</dbReference>
<reference evidence="4" key="1">
    <citation type="journal article" date="2019" name="Int. J. Syst. Evol. Microbiol.">
        <title>The Global Catalogue of Microorganisms (GCM) 10K type strain sequencing project: providing services to taxonomists for standard genome sequencing and annotation.</title>
        <authorList>
            <consortium name="The Broad Institute Genomics Platform"/>
            <consortium name="The Broad Institute Genome Sequencing Center for Infectious Disease"/>
            <person name="Wu L."/>
            <person name="Ma J."/>
        </authorList>
    </citation>
    <scope>NUCLEOTIDE SEQUENCE [LARGE SCALE GENOMIC DNA]</scope>
    <source>
        <strain evidence="4">CGMCC 4.7139</strain>
    </source>
</reference>
<organism evidence="3 4">
    <name type="scientific">Streptomyces maoxianensis</name>
    <dbReference type="NCBI Taxonomy" id="1459942"/>
    <lineage>
        <taxon>Bacteria</taxon>
        <taxon>Bacillati</taxon>
        <taxon>Actinomycetota</taxon>
        <taxon>Actinomycetes</taxon>
        <taxon>Kitasatosporales</taxon>
        <taxon>Streptomycetaceae</taxon>
        <taxon>Streptomyces</taxon>
    </lineage>
</organism>
<dbReference type="Pfam" id="PF13560">
    <property type="entry name" value="HTH_31"/>
    <property type="match status" value="1"/>
</dbReference>
<dbReference type="Proteomes" id="UP001595993">
    <property type="component" value="Unassembled WGS sequence"/>
</dbReference>
<dbReference type="SMART" id="SM00530">
    <property type="entry name" value="HTH_XRE"/>
    <property type="match status" value="1"/>
</dbReference>
<feature type="compositionally biased region" description="Basic and acidic residues" evidence="1">
    <location>
        <begin position="88"/>
        <end position="99"/>
    </location>
</feature>
<sequence length="491" mass="53515">MDPAFWHDRVVREAVSAWELGIVVRLFRKHTGLSQAAVARLVNIDQAEVSRLERGLKGVRDRRQLLQWAEALGVPVELTGPLPTARPESQERGYEDRGGDGGVADSTGYLALSEGPGQLLLPGGRNIATTALPVLALPAVSFHGNGLRLATGRDTDAWSRMPMRALIVASRVVEGRKRHFALDARWGVSERPAGAKVDVPVAYELDDLTYGILWAVAGFDAALLGDDGALHDLLPLTTRAHEGPDTLRDALGQRELTDGSRMLLGSETCARYILSQRDRLGGEPVFWTREQRGEEAATWLFFKHKLDYLRRTAPGRPGSGSGRAFCVPSAAVSTSPSYERVLLFLAMALMESCGVRTWLTDDSSYEQTDGFVLVPGHGAIIATWVRSEGASNVALTARPHTLRSFAEVTAHASHHSVTGSQTPEHRLAATAEYLELDRAWLARRCRQLALEGTARLASPRSRHLSVDGLDTACRYVADQFGAVPAQQIPTR</sequence>
<dbReference type="RefSeq" id="WP_381200106.1">
    <property type="nucleotide sequence ID" value="NZ_JBHSFE010000021.1"/>
</dbReference>
<evidence type="ECO:0000313" key="4">
    <source>
        <dbReference type="Proteomes" id="UP001595993"/>
    </source>
</evidence>
<gene>
    <name evidence="3" type="ORF">ACFO9E_26135</name>
</gene>